<keyword evidence="1" id="KW-0808">Transferase</keyword>
<reference evidence="4" key="1">
    <citation type="submission" date="2021-01" db="EMBL/GenBank/DDBJ databases">
        <authorList>
            <person name="Corre E."/>
            <person name="Pelletier E."/>
            <person name="Niang G."/>
            <person name="Scheremetjew M."/>
            <person name="Finn R."/>
            <person name="Kale V."/>
            <person name="Holt S."/>
            <person name="Cochrane G."/>
            <person name="Meng A."/>
            <person name="Brown T."/>
            <person name="Cohen L."/>
        </authorList>
    </citation>
    <scope>NUCLEOTIDE SEQUENCE</scope>
    <source>
        <strain evidence="4">UTEX LB 985</strain>
    </source>
</reference>
<sequence length="406" mass="44971">MGWRDLCDAVTQAGDMPVGLVLLIPRMSLSYAVAAVAMMARAIARVIGTSSSHEVKANLRILIVTDYMPPQTHGIAIRFRQYINFMRRDGHEVHVFCTDSVKQTETSFDHPNLPSITNPYNSRNKMAYTAGVKLAWYLSAKQWDLVHVVCPSNICFAVLPVAAWRRIPIYVSHHVEMEYYIYEYVKMKLFADFGTLMYWLNTKLPCFKLAHCNAAPTLKFLNSHLPPSLTGFVRKRIPSGVAAERFKVDSPEQLLEERRQLLLKCGIAADADVCVLVMVQRLAPEKGTIKALEALAQIPPSAAGQKTLHGRPVHILIAGDGPSRKTLTAYAEAHKVDATFIGNVPNETLPPLYRAADVFVTCSTSETFGLTVLEALACGTPAVLPHCGVFDELWSECVTVMPNARC</sequence>
<feature type="domain" description="Glycosyltransferase subfamily 4-like N-terminal" evidence="3">
    <location>
        <begin position="74"/>
        <end position="204"/>
    </location>
</feature>
<dbReference type="Pfam" id="PF13439">
    <property type="entry name" value="Glyco_transf_4"/>
    <property type="match status" value="1"/>
</dbReference>
<proteinExistence type="predicted"/>
<dbReference type="Pfam" id="PF00534">
    <property type="entry name" value="Glycos_transf_1"/>
    <property type="match status" value="1"/>
</dbReference>
<dbReference type="PANTHER" id="PTHR45947:SF3">
    <property type="entry name" value="SULFOQUINOVOSYL TRANSFERASE SQD2"/>
    <property type="match status" value="1"/>
</dbReference>
<dbReference type="SUPFAM" id="SSF53756">
    <property type="entry name" value="UDP-Glycosyltransferase/glycogen phosphorylase"/>
    <property type="match status" value="1"/>
</dbReference>
<dbReference type="InterPro" id="IPR001296">
    <property type="entry name" value="Glyco_trans_1"/>
</dbReference>
<dbReference type="InterPro" id="IPR050194">
    <property type="entry name" value="Glycosyltransferase_grp1"/>
</dbReference>
<evidence type="ECO:0000259" key="2">
    <source>
        <dbReference type="Pfam" id="PF00534"/>
    </source>
</evidence>
<accession>A0A7S2J715</accession>
<evidence type="ECO:0000313" key="4">
    <source>
        <dbReference type="EMBL" id="CAD9538108.1"/>
    </source>
</evidence>
<dbReference type="PANTHER" id="PTHR45947">
    <property type="entry name" value="SULFOQUINOVOSYL TRANSFERASE SQD2"/>
    <property type="match status" value="1"/>
</dbReference>
<dbReference type="Gene3D" id="3.40.50.2000">
    <property type="entry name" value="Glycogen Phosphorylase B"/>
    <property type="match status" value="2"/>
</dbReference>
<organism evidence="4">
    <name type="scientific">Haptolina brevifila</name>
    <dbReference type="NCBI Taxonomy" id="156173"/>
    <lineage>
        <taxon>Eukaryota</taxon>
        <taxon>Haptista</taxon>
        <taxon>Haptophyta</taxon>
        <taxon>Prymnesiophyceae</taxon>
        <taxon>Prymnesiales</taxon>
        <taxon>Prymnesiaceae</taxon>
        <taxon>Haptolina</taxon>
    </lineage>
</organism>
<dbReference type="AlphaFoldDB" id="A0A7S2J715"/>
<dbReference type="InterPro" id="IPR028098">
    <property type="entry name" value="Glyco_trans_4-like_N"/>
</dbReference>
<keyword evidence="1" id="KW-0328">Glycosyltransferase</keyword>
<protein>
    <submittedName>
        <fullName evidence="4">Uncharacterized protein</fullName>
    </submittedName>
</protein>
<gene>
    <name evidence="4" type="ORF">CBRE1094_LOCUS40479</name>
</gene>
<feature type="domain" description="Glycosyl transferase family 1" evidence="2">
    <location>
        <begin position="275"/>
        <end position="393"/>
    </location>
</feature>
<dbReference type="EMBL" id="HBGU01074309">
    <property type="protein sequence ID" value="CAD9538108.1"/>
    <property type="molecule type" value="Transcribed_RNA"/>
</dbReference>
<evidence type="ECO:0000256" key="1">
    <source>
        <dbReference type="ARBA" id="ARBA00022676"/>
    </source>
</evidence>
<dbReference type="GO" id="GO:0016757">
    <property type="term" value="F:glycosyltransferase activity"/>
    <property type="evidence" value="ECO:0007669"/>
    <property type="project" value="UniProtKB-KW"/>
</dbReference>
<evidence type="ECO:0000259" key="3">
    <source>
        <dbReference type="Pfam" id="PF13439"/>
    </source>
</evidence>
<name>A0A7S2J715_9EUKA</name>